<dbReference type="SMR" id="A0A8T3A426"/>
<feature type="compositionally biased region" description="Acidic residues" evidence="9">
    <location>
        <begin position="1391"/>
        <end position="1402"/>
    </location>
</feature>
<feature type="compositionally biased region" description="Polar residues" evidence="9">
    <location>
        <begin position="1028"/>
        <end position="1047"/>
    </location>
</feature>
<gene>
    <name evidence="11" type="ORF">KFK09_029010</name>
</gene>
<dbReference type="GO" id="GO:0003743">
    <property type="term" value="F:translation initiation factor activity"/>
    <property type="evidence" value="ECO:0007669"/>
    <property type="project" value="UniProtKB-KW"/>
</dbReference>
<feature type="compositionally biased region" description="Gly residues" evidence="9">
    <location>
        <begin position="1632"/>
        <end position="1645"/>
    </location>
</feature>
<dbReference type="SMART" id="SM00543">
    <property type="entry name" value="MIF4G"/>
    <property type="match status" value="1"/>
</dbReference>
<evidence type="ECO:0000256" key="4">
    <source>
        <dbReference type="ARBA" id="ARBA00022917"/>
    </source>
</evidence>
<dbReference type="OrthoDB" id="514777at2759"/>
<feature type="compositionally biased region" description="Low complexity" evidence="9">
    <location>
        <begin position="43"/>
        <end position="63"/>
    </location>
</feature>
<feature type="compositionally biased region" description="Basic and acidic residues" evidence="9">
    <location>
        <begin position="179"/>
        <end position="191"/>
    </location>
</feature>
<keyword evidence="12" id="KW-1185">Reference proteome</keyword>
<feature type="domain" description="MI" evidence="10">
    <location>
        <begin position="1750"/>
        <end position="1874"/>
    </location>
</feature>
<dbReference type="InterPro" id="IPR003891">
    <property type="entry name" value="Initiation_fac_eIF4g_MI"/>
</dbReference>
<dbReference type="Pfam" id="PF02847">
    <property type="entry name" value="MA3"/>
    <property type="match status" value="1"/>
</dbReference>
<feature type="compositionally biased region" description="Basic and acidic residues" evidence="9">
    <location>
        <begin position="634"/>
        <end position="663"/>
    </location>
</feature>
<comment type="caution">
    <text evidence="11">The sequence shown here is derived from an EMBL/GenBank/DDBJ whole genome shotgun (WGS) entry which is preliminary data.</text>
</comment>
<feature type="region of interest" description="Disordered" evidence="9">
    <location>
        <begin position="231"/>
        <end position="250"/>
    </location>
</feature>
<feature type="compositionally biased region" description="Low complexity" evidence="9">
    <location>
        <begin position="21"/>
        <end position="30"/>
    </location>
</feature>
<feature type="compositionally biased region" description="Polar residues" evidence="9">
    <location>
        <begin position="1235"/>
        <end position="1249"/>
    </location>
</feature>
<evidence type="ECO:0000313" key="11">
    <source>
        <dbReference type="EMBL" id="KAI0489168.1"/>
    </source>
</evidence>
<dbReference type="InterPro" id="IPR003890">
    <property type="entry name" value="MIF4G-like_typ-3"/>
</dbReference>
<dbReference type="PANTHER" id="PTHR23253">
    <property type="entry name" value="EUKARYOTIC TRANSLATION INITIATION FACTOR 4 GAMMA"/>
    <property type="match status" value="1"/>
</dbReference>
<dbReference type="Proteomes" id="UP000829196">
    <property type="component" value="Unassembled WGS sequence"/>
</dbReference>
<name>A0A8T3A426_DENNO</name>
<evidence type="ECO:0000259" key="10">
    <source>
        <dbReference type="PROSITE" id="PS51366"/>
    </source>
</evidence>
<evidence type="ECO:0000256" key="6">
    <source>
        <dbReference type="ARBA" id="ARBA00065571"/>
    </source>
</evidence>
<protein>
    <recommendedName>
        <fullName evidence="7">Eukaryotic translation initiation factor 4G</fullName>
    </recommendedName>
    <alternativeName>
        <fullName evidence="8">Eukaryotic initiation factor 4F subunit p220</fullName>
    </alternativeName>
</protein>
<dbReference type="SMART" id="SM00544">
    <property type="entry name" value="MA3"/>
    <property type="match status" value="1"/>
</dbReference>
<reference evidence="11" key="1">
    <citation type="journal article" date="2022" name="Front. Genet.">
        <title>Chromosome-Scale Assembly of the Dendrobium nobile Genome Provides Insights Into the Molecular Mechanism of the Biosynthesis of the Medicinal Active Ingredient of Dendrobium.</title>
        <authorList>
            <person name="Xu Q."/>
            <person name="Niu S.-C."/>
            <person name="Li K.-L."/>
            <person name="Zheng P.-J."/>
            <person name="Zhang X.-J."/>
            <person name="Jia Y."/>
            <person name="Liu Y."/>
            <person name="Niu Y.-X."/>
            <person name="Yu L.-H."/>
            <person name="Chen D.-F."/>
            <person name="Zhang G.-Q."/>
        </authorList>
    </citation>
    <scope>NUCLEOTIDE SEQUENCE</scope>
    <source>
        <tissue evidence="11">Leaf</tissue>
    </source>
</reference>
<feature type="compositionally biased region" description="Low complexity" evidence="9">
    <location>
        <begin position="204"/>
        <end position="225"/>
    </location>
</feature>
<proteinExistence type="inferred from homology"/>
<keyword evidence="2" id="KW-0396">Initiation factor</keyword>
<evidence type="ECO:0000256" key="1">
    <source>
        <dbReference type="ARBA" id="ARBA00005775"/>
    </source>
</evidence>
<evidence type="ECO:0000256" key="3">
    <source>
        <dbReference type="ARBA" id="ARBA00022845"/>
    </source>
</evidence>
<evidence type="ECO:0000313" key="12">
    <source>
        <dbReference type="Proteomes" id="UP000829196"/>
    </source>
</evidence>
<dbReference type="Pfam" id="PF02854">
    <property type="entry name" value="MIF4G"/>
    <property type="match status" value="1"/>
</dbReference>
<feature type="compositionally biased region" description="Polar residues" evidence="9">
    <location>
        <begin position="617"/>
        <end position="632"/>
    </location>
</feature>
<feature type="compositionally biased region" description="Basic and acidic residues" evidence="9">
    <location>
        <begin position="1524"/>
        <end position="1541"/>
    </location>
</feature>
<feature type="compositionally biased region" description="Basic and acidic residues" evidence="9">
    <location>
        <begin position="1669"/>
        <end position="1682"/>
    </location>
</feature>
<feature type="compositionally biased region" description="Basic and acidic residues" evidence="9">
    <location>
        <begin position="239"/>
        <end position="250"/>
    </location>
</feature>
<feature type="compositionally biased region" description="Polar residues" evidence="9">
    <location>
        <begin position="1688"/>
        <end position="1704"/>
    </location>
</feature>
<accession>A0A8T3A426</accession>
<feature type="region of interest" description="Disordered" evidence="9">
    <location>
        <begin position="1028"/>
        <end position="1049"/>
    </location>
</feature>
<feature type="region of interest" description="Disordered" evidence="9">
    <location>
        <begin position="1228"/>
        <end position="1255"/>
    </location>
</feature>
<feature type="region of interest" description="Disordered" evidence="9">
    <location>
        <begin position="1388"/>
        <end position="1414"/>
    </location>
</feature>
<dbReference type="FunFam" id="1.25.40.180:FF:000024">
    <property type="entry name" value="Eukaryotic translation initiation factor 4G"/>
    <property type="match status" value="1"/>
</dbReference>
<evidence type="ECO:0000256" key="2">
    <source>
        <dbReference type="ARBA" id="ARBA00022540"/>
    </source>
</evidence>
<feature type="compositionally biased region" description="Basic and acidic residues" evidence="9">
    <location>
        <begin position="1"/>
        <end position="15"/>
    </location>
</feature>
<dbReference type="EMBL" id="JAGYWB010000019">
    <property type="protein sequence ID" value="KAI0489168.1"/>
    <property type="molecule type" value="Genomic_DNA"/>
</dbReference>
<comment type="similarity">
    <text evidence="1">Belongs to the eukaryotic initiation factor 4G family.</text>
</comment>
<dbReference type="GO" id="GO:0016281">
    <property type="term" value="C:eukaryotic translation initiation factor 4F complex"/>
    <property type="evidence" value="ECO:0007669"/>
    <property type="project" value="TreeGrafter"/>
</dbReference>
<feature type="compositionally biased region" description="Basic and acidic residues" evidence="9">
    <location>
        <begin position="1403"/>
        <end position="1414"/>
    </location>
</feature>
<evidence type="ECO:0000256" key="7">
    <source>
        <dbReference type="ARBA" id="ARBA00067320"/>
    </source>
</evidence>
<dbReference type="GO" id="GO:0003729">
    <property type="term" value="F:mRNA binding"/>
    <property type="evidence" value="ECO:0007669"/>
    <property type="project" value="TreeGrafter"/>
</dbReference>
<evidence type="ECO:0000256" key="8">
    <source>
        <dbReference type="ARBA" id="ARBA00079578"/>
    </source>
</evidence>
<comment type="subunit">
    <text evidence="6">EIF4F is a multi-subunit complex, the composition of which varies with external and internal environmental conditions. It is composed of at least EIF4A, EIF4E and EIF4G. In higher plants two isoforms of EIF4F have been identified, named isoform EIF4F and isoform EIF(iso)4F. Isoform EIF4F has subunits p220 and p26, whereas isoform EIF(iso)4F has subunits p82 and p28.</text>
</comment>
<keyword evidence="4" id="KW-0648">Protein biosynthesis</keyword>
<dbReference type="GO" id="GO:0006417">
    <property type="term" value="P:regulation of translation"/>
    <property type="evidence" value="ECO:0007669"/>
    <property type="project" value="UniProtKB-KW"/>
</dbReference>
<sequence length="1939" mass="209549">MSHNQSRFEKTEGHLKRPGRSGSLGKNKGFFSGGKGGGPPATAPALSSSAALPPPSTSLESSNNRSVKKTVNGQGEQTRANPVISNSDAGTRAVPNGAHTVTPSHGPLNGLESGSAKPVDSFSNKKISRAVPKAPAAQSAVATPGDESGPFLQFGTISPGIMNGMQVPARTCSAPPNLDEQKRDQAHHDSVRVGPALPIPSAPKPQQALQQPPPQQRLLQQKQQQILKDSGGFNQAGSRESHPPIYPKRDMHVPIPSIQNASPARSSVLNVGGMPMHVPFQQPQIPLQFSGPNLQISSQGIVPSSLQMPMTLPAGNAPQVPQQLFVPNIQSHSLQPPAIMAQGQSLGYTAQLGHQMPPQLGSIGVGITPQFHQQQPGNFGSQRKAVKITHPETHEELKLDKRTNLQTDAGTTGQRQIPNATSQSQPLPTFNQQISYYPAPYQSPMYYPSSLPLSSTQMTTGPQTARYGYPVGQNGHTISFMNPSPLNSAMGGRPGLPPPLHGLPEAVNSEVSSVSTSLAATAQVIIKPAILSASEKVGTPSVRISMPITKPESPKLSKLFGDVPAAPQPKDKEVVSQNTIIMQKKNFEAPVTDSSSSTTDKNLIRVSAVVSGHINKSEPSSLAPTVGSSTSVAAEKDGWKKETLKSESLKDDQTRLNKREPKHSQQQMDALDDAGNMIMHSAKTVMDKILTNAVGHSVFNDSVAIHSASAADSFVSVTNSHSIIRESKTSELDEKKDAAGALGPSIATLEEEPSKAVGSNCSDPVELAGDRLSIEEEGHLEASSSSSDVDRLILGTSGVSLGSSKTLVVGQIQENLPESECGKGEISGCDLLGGSAPLSIIDSSDETAGILIPEAENKTGLQLCDGDDLQFTSLKKDGGYSVPKMETVSNVLTSTFSDRKDTEVAPFDQASFTPANDAKISATDSTIYKCETRSENVAANEHDISLLEIASMSLGSEIKDKAGVKTVELSSSTHTLSVLSGLPNMPSLEPTITKPNKKKKKKEILSKADAAGSSDLYNAYKGPDQKLDTVSTTETIQSSSAANSKNNTVEHHTDVDVAVELEEQSKSEIEDWEDAADASTPKLTSDYRGLAHVEKKMLVECGNESTGKKKYSIDFLLTFLEKCKDLPLGFEVGSDIADILMCVQAGLSRGIDRDMLSSPGRVIDRSPGVSRGDRRMVGVADDDRWMKGSGAFRIDLGHGVAAINVRPGQGVNQGVLRNPRLQSSNQLSGGILSGPMQSLTSQGGIARNNSDADRWQRATGTQRGLMPPPQGSMQVMHKSANRYEVGKVSDEEEQKQRQLKAILNKLTPQNFEKLFAKVKEVSIDNRITLEGVISQIFDKALMEPTFCEMYADFCFHLAGDLPDFVEDNEKVTFKRLLLNKCQEEFERGEREEAEADKAEEEGEVHHSEAEREEKRIQARRRMLGNIRLIGELYKKKMLTEGIMHGCIHKLLGQYQNLDEENIEALCKLMSTIGEMIDHSRTRERMDAYFEVMEQLSTNQKLSSRVRFMLKDTIDLRKNKWQQRRKVEGPKKIDDVHRDAAQERQAQTIRLARGPIISSKRGPPTDYGYRGSTILNSPTSQPTGSIRGLPGQLRGPGSQDVRLDNRNQFESRVPSSVPLPQRPADVGSITLGPQGGLAKGMSGRGQGLVSNAPLSDCHRLASGPNGFSSTHDRIPSTSREESMPKYLTDRSSVVTNDQTSSQDRSSGFGIRDPRYVDRVLDRSGGAATGRRPGSAGGRTSASDSKALSEDTLRKKSISTIQEFYSARDEKEVVLCIRDLSTPSFYPSMVSLWVSDSFERKNMERSLLAQLIVNLSKHHDSLISPSQLVEGFESVLSTLEETVTDVPKAAEFLGYFFGKVVVENLVPLIEIGKLIREGGEQPGSLVDAGLGSEILGNILEFVKMEKGDSFLNEIRSSSNLRLDDFRPPYSSAKTKKLDAFL</sequence>
<dbReference type="FunFam" id="1.25.40.180:FF:000034">
    <property type="entry name" value="Eukaryotic translation initiation factor 4G"/>
    <property type="match status" value="1"/>
</dbReference>
<dbReference type="InterPro" id="IPR016024">
    <property type="entry name" value="ARM-type_fold"/>
</dbReference>
<dbReference type="PROSITE" id="PS51366">
    <property type="entry name" value="MI"/>
    <property type="match status" value="1"/>
</dbReference>
<feature type="region of interest" description="Disordered" evidence="9">
    <location>
        <begin position="1"/>
        <end position="122"/>
    </location>
</feature>
<feature type="compositionally biased region" description="Polar residues" evidence="9">
    <location>
        <begin position="1572"/>
        <end position="1583"/>
    </location>
</feature>
<feature type="region of interest" description="Disordered" evidence="9">
    <location>
        <begin position="1519"/>
        <end position="1746"/>
    </location>
</feature>
<comment type="function">
    <text evidence="5">Component of the protein complex eIF4F, which is involved in the recognition of the mRNA cap, ATP-dependent unwinding of 5'-terminal secondary structure and recruitment of mRNA to the ribosome.</text>
</comment>
<organism evidence="11 12">
    <name type="scientific">Dendrobium nobile</name>
    <name type="common">Orchid</name>
    <dbReference type="NCBI Taxonomy" id="94219"/>
    <lineage>
        <taxon>Eukaryota</taxon>
        <taxon>Viridiplantae</taxon>
        <taxon>Streptophyta</taxon>
        <taxon>Embryophyta</taxon>
        <taxon>Tracheophyta</taxon>
        <taxon>Spermatophyta</taxon>
        <taxon>Magnoliopsida</taxon>
        <taxon>Liliopsida</taxon>
        <taxon>Asparagales</taxon>
        <taxon>Orchidaceae</taxon>
        <taxon>Epidendroideae</taxon>
        <taxon>Malaxideae</taxon>
        <taxon>Dendrobiinae</taxon>
        <taxon>Dendrobium</taxon>
    </lineage>
</organism>
<evidence type="ECO:0000256" key="5">
    <source>
        <dbReference type="ARBA" id="ARBA00053217"/>
    </source>
</evidence>
<dbReference type="Gene3D" id="1.25.40.180">
    <property type="match status" value="2"/>
</dbReference>
<feature type="region of interest" description="Disordered" evidence="9">
    <location>
        <begin position="615"/>
        <end position="667"/>
    </location>
</feature>
<feature type="compositionally biased region" description="Basic and acidic residues" evidence="9">
    <location>
        <begin position="1710"/>
        <end position="1720"/>
    </location>
</feature>
<feature type="region of interest" description="Disordered" evidence="9">
    <location>
        <begin position="978"/>
        <end position="1005"/>
    </location>
</feature>
<feature type="region of interest" description="Disordered" evidence="9">
    <location>
        <begin position="136"/>
        <end position="225"/>
    </location>
</feature>
<dbReference type="PANTHER" id="PTHR23253:SF9">
    <property type="entry name" value="EUKARYOTIC TRANSLATION INITIATION FACTOR 4 GAMMA 2"/>
    <property type="match status" value="1"/>
</dbReference>
<dbReference type="SUPFAM" id="SSF48371">
    <property type="entry name" value="ARM repeat"/>
    <property type="match status" value="2"/>
</dbReference>
<evidence type="ECO:0000256" key="9">
    <source>
        <dbReference type="SAM" id="MobiDB-lite"/>
    </source>
</evidence>
<feature type="compositionally biased region" description="Polar residues" evidence="9">
    <location>
        <begin position="69"/>
        <end position="89"/>
    </location>
</feature>
<keyword evidence="3" id="KW-0810">Translation regulation</keyword>